<name>A0A8S3Z471_9EUPU</name>
<dbReference type="Proteomes" id="UP000678393">
    <property type="component" value="Unassembled WGS sequence"/>
</dbReference>
<dbReference type="PROSITE" id="PS00036">
    <property type="entry name" value="BZIP_BASIC"/>
    <property type="match status" value="1"/>
</dbReference>
<dbReference type="AlphaFoldDB" id="A0A8S3Z471"/>
<dbReference type="EMBL" id="CAJHNH020001202">
    <property type="protein sequence ID" value="CAG5121981.1"/>
    <property type="molecule type" value="Genomic_DNA"/>
</dbReference>
<feature type="compositionally biased region" description="Basic and acidic residues" evidence="1">
    <location>
        <begin position="98"/>
        <end position="111"/>
    </location>
</feature>
<gene>
    <name evidence="3" type="ORF">CUNI_LOCUS7539</name>
</gene>
<dbReference type="SUPFAM" id="SSF57959">
    <property type="entry name" value="Leucine zipper domain"/>
    <property type="match status" value="1"/>
</dbReference>
<dbReference type="GO" id="GO:0003700">
    <property type="term" value="F:DNA-binding transcription factor activity"/>
    <property type="evidence" value="ECO:0007669"/>
    <property type="project" value="InterPro"/>
</dbReference>
<evidence type="ECO:0000313" key="4">
    <source>
        <dbReference type="Proteomes" id="UP000678393"/>
    </source>
</evidence>
<evidence type="ECO:0000313" key="3">
    <source>
        <dbReference type="EMBL" id="CAG5121981.1"/>
    </source>
</evidence>
<feature type="region of interest" description="Disordered" evidence="1">
    <location>
        <begin position="81"/>
        <end position="111"/>
    </location>
</feature>
<evidence type="ECO:0000259" key="2">
    <source>
        <dbReference type="PROSITE" id="PS00036"/>
    </source>
</evidence>
<accession>A0A8S3Z471</accession>
<dbReference type="CDD" id="cd14686">
    <property type="entry name" value="bZIP"/>
    <property type="match status" value="1"/>
</dbReference>
<feature type="compositionally biased region" description="Basic and acidic residues" evidence="1">
    <location>
        <begin position="81"/>
        <end position="91"/>
    </location>
</feature>
<organism evidence="3 4">
    <name type="scientific">Candidula unifasciata</name>
    <dbReference type="NCBI Taxonomy" id="100452"/>
    <lineage>
        <taxon>Eukaryota</taxon>
        <taxon>Metazoa</taxon>
        <taxon>Spiralia</taxon>
        <taxon>Lophotrochozoa</taxon>
        <taxon>Mollusca</taxon>
        <taxon>Gastropoda</taxon>
        <taxon>Heterobranchia</taxon>
        <taxon>Euthyneura</taxon>
        <taxon>Panpulmonata</taxon>
        <taxon>Eupulmonata</taxon>
        <taxon>Stylommatophora</taxon>
        <taxon>Helicina</taxon>
        <taxon>Helicoidea</taxon>
        <taxon>Geomitridae</taxon>
        <taxon>Candidula</taxon>
    </lineage>
</organism>
<dbReference type="OrthoDB" id="2596881at2759"/>
<dbReference type="InterPro" id="IPR004827">
    <property type="entry name" value="bZIP"/>
</dbReference>
<evidence type="ECO:0000256" key="1">
    <source>
        <dbReference type="SAM" id="MobiDB-lite"/>
    </source>
</evidence>
<dbReference type="Pfam" id="PF00170">
    <property type="entry name" value="bZIP_1"/>
    <property type="match status" value="1"/>
</dbReference>
<keyword evidence="4" id="KW-1185">Reference proteome</keyword>
<dbReference type="Gene3D" id="1.20.5.170">
    <property type="match status" value="1"/>
</dbReference>
<feature type="domain" description="BZIP" evidence="2">
    <location>
        <begin position="95"/>
        <end position="109"/>
    </location>
</feature>
<comment type="caution">
    <text evidence="3">The sequence shown here is derived from an EMBL/GenBank/DDBJ whole genome shotgun (WGS) entry which is preliminary data.</text>
</comment>
<reference evidence="3" key="1">
    <citation type="submission" date="2021-04" db="EMBL/GenBank/DDBJ databases">
        <authorList>
            <consortium name="Molecular Ecology Group"/>
        </authorList>
    </citation>
    <scope>NUCLEOTIDE SEQUENCE</scope>
</reference>
<sequence>MPEDNETYDMADSYCEPEASDMAVLLQANEDKILNASMKALKSGSLTPLVKEELRFTIQSRRLAAGKGELKLEEFKKPPKRKLVTDEERKRAQVRRLQNREAAQRFRQRQKDQASYLSENNYQLKWQAEQLSTEVAGITTIN</sequence>
<protein>
    <recommendedName>
        <fullName evidence="2">BZIP domain-containing protein</fullName>
    </recommendedName>
</protein>
<dbReference type="InterPro" id="IPR046347">
    <property type="entry name" value="bZIP_sf"/>
</dbReference>
<proteinExistence type="predicted"/>